<evidence type="ECO:0000259" key="9">
    <source>
        <dbReference type="SMART" id="SM00645"/>
    </source>
</evidence>
<evidence type="ECO:0000256" key="2">
    <source>
        <dbReference type="ARBA" id="ARBA00022670"/>
    </source>
</evidence>
<name>A0A834VBQ6_SARSC</name>
<keyword evidence="7" id="KW-1015">Disulfide bond</keyword>
<keyword evidence="8" id="KW-0325">Glycoprotein</keyword>
<dbReference type="Pfam" id="PF00112">
    <property type="entry name" value="Peptidase_C1"/>
    <property type="match status" value="1"/>
</dbReference>
<protein>
    <submittedName>
        <fullName evidence="11">Putative cysteine proteinase</fullName>
    </submittedName>
</protein>
<keyword evidence="2" id="KW-0645">Protease</keyword>
<dbReference type="SUPFAM" id="SSF54001">
    <property type="entry name" value="Cysteine proteinases"/>
    <property type="match status" value="1"/>
</dbReference>
<dbReference type="InterPro" id="IPR000668">
    <property type="entry name" value="Peptidase_C1A_C"/>
</dbReference>
<evidence type="ECO:0000256" key="7">
    <source>
        <dbReference type="ARBA" id="ARBA00023157"/>
    </source>
</evidence>
<evidence type="ECO:0000256" key="5">
    <source>
        <dbReference type="ARBA" id="ARBA00022807"/>
    </source>
</evidence>
<reference evidence="11" key="2">
    <citation type="submission" date="2020-01" db="EMBL/GenBank/DDBJ databases">
        <authorList>
            <person name="Korhonen P.K.K."/>
            <person name="Guangxu M.G."/>
            <person name="Wang T.W."/>
            <person name="Stroehlein A.J.S."/>
            <person name="Young N.D."/>
            <person name="Ang C.-S.A."/>
            <person name="Fernando D.W.F."/>
            <person name="Lu H.L."/>
            <person name="Taylor S.T."/>
            <person name="Ehtesham M.E.M."/>
            <person name="Najaraj S.H.N."/>
            <person name="Harsha G.H.G."/>
            <person name="Madugundu A.M."/>
            <person name="Renuse S.R."/>
            <person name="Holt D.H."/>
            <person name="Pandey A.P."/>
            <person name="Papenfuss A.P."/>
            <person name="Gasser R.B.G."/>
            <person name="Fischer K.F."/>
        </authorList>
    </citation>
    <scope>NUCLEOTIDE SEQUENCE</scope>
    <source>
        <strain evidence="11">SSS_KF_BRIS2020</strain>
    </source>
</reference>
<dbReference type="PROSITE" id="PS00139">
    <property type="entry name" value="THIOL_PROTEASE_CYS"/>
    <property type="match status" value="1"/>
</dbReference>
<dbReference type="OrthoDB" id="387093at2759"/>
<dbReference type="Gene3D" id="3.90.70.10">
    <property type="entry name" value="Cysteine proteinases"/>
    <property type="match status" value="1"/>
</dbReference>
<dbReference type="PANTHER" id="PTHR12411">
    <property type="entry name" value="CYSTEINE PROTEASE FAMILY C1-RELATED"/>
    <property type="match status" value="1"/>
</dbReference>
<dbReference type="SMART" id="SM00645">
    <property type="entry name" value="Pept_C1"/>
    <property type="match status" value="1"/>
</dbReference>
<comment type="similarity">
    <text evidence="1">Belongs to the peptidase C1 family.</text>
</comment>
<accession>A0A834VBQ6</accession>
<dbReference type="InterPro" id="IPR000169">
    <property type="entry name" value="Pept_cys_AS"/>
</dbReference>
<dbReference type="InterPro" id="IPR013128">
    <property type="entry name" value="Peptidase_C1A"/>
</dbReference>
<dbReference type="InterPro" id="IPR025661">
    <property type="entry name" value="Pept_asp_AS"/>
</dbReference>
<feature type="domain" description="Peptidase C1A papain C-terminal" evidence="9">
    <location>
        <begin position="148"/>
        <end position="366"/>
    </location>
</feature>
<evidence type="ECO:0000256" key="1">
    <source>
        <dbReference type="ARBA" id="ARBA00008455"/>
    </source>
</evidence>
<keyword evidence="4" id="KW-0378">Hydrolase</keyword>
<dbReference type="AlphaFoldDB" id="A0A834VBQ6"/>
<dbReference type="SMART" id="SM00848">
    <property type="entry name" value="Inhibitor_I29"/>
    <property type="match status" value="1"/>
</dbReference>
<sequence>MSKLYFVIRPSLSSLSLLFASISILFNLSPSLPFVNGQINYLFETNDYILKNDVFLFQQYIHNHNKSYWDDFPEKLKRFKIFQENLIKIKMLNLNEQGSAVYGITEFADLTYEEFTEKYLGFRSELYTAPEPNNNIDPYDDVIETESLPESFDWRDVNGVVSPVKNQEMCGSCWAFSATGNIEGVWAIRRNESVSLSEQELVDCDKLDNGCGGGLPTNAFKTVLNLGGIESEKDYPYDAKDEKCHFNLSESHVRIDSYKELPKNEKSIQQYLYRNGPISIGINANAMQFYFGGISHPPHWLCNPNNLDHGVLIVGYGVGKTRILHQTQPYWIIKNSWGRTWGEKGYYRVYRGDNTCGLNQMASSAVIF</sequence>
<dbReference type="Proteomes" id="UP000070412">
    <property type="component" value="Unassembled WGS sequence"/>
</dbReference>
<keyword evidence="13" id="KW-1185">Reference proteome</keyword>
<dbReference type="GO" id="GO:0006508">
    <property type="term" value="P:proteolysis"/>
    <property type="evidence" value="ECO:0007669"/>
    <property type="project" value="UniProtKB-KW"/>
</dbReference>
<dbReference type="Pfam" id="PF08246">
    <property type="entry name" value="Inhibitor_I29"/>
    <property type="match status" value="1"/>
</dbReference>
<proteinExistence type="inferred from homology"/>
<dbReference type="InterPro" id="IPR013201">
    <property type="entry name" value="Prot_inhib_I29"/>
</dbReference>
<evidence type="ECO:0000256" key="3">
    <source>
        <dbReference type="ARBA" id="ARBA00022729"/>
    </source>
</evidence>
<evidence type="ECO:0000256" key="4">
    <source>
        <dbReference type="ARBA" id="ARBA00022801"/>
    </source>
</evidence>
<keyword evidence="5" id="KW-0788">Thiol protease</keyword>
<evidence type="ECO:0000313" key="13">
    <source>
        <dbReference type="Proteomes" id="UP000070412"/>
    </source>
</evidence>
<evidence type="ECO:0000313" key="12">
    <source>
        <dbReference type="EnsemblMetazoa" id="KAF7487813.1"/>
    </source>
</evidence>
<dbReference type="FunFam" id="3.90.70.10:FF:000130">
    <property type="entry name" value="Cysteine proteinase 1"/>
    <property type="match status" value="1"/>
</dbReference>
<feature type="domain" description="Cathepsin propeptide inhibitor" evidence="10">
    <location>
        <begin position="57"/>
        <end position="115"/>
    </location>
</feature>
<keyword evidence="6" id="KW-0865">Zymogen</keyword>
<evidence type="ECO:0000256" key="8">
    <source>
        <dbReference type="ARBA" id="ARBA00023180"/>
    </source>
</evidence>
<dbReference type="PRINTS" id="PR00705">
    <property type="entry name" value="PAPAIN"/>
</dbReference>
<dbReference type="InterPro" id="IPR025660">
    <property type="entry name" value="Pept_his_AS"/>
</dbReference>
<evidence type="ECO:0000259" key="10">
    <source>
        <dbReference type="SMART" id="SM00848"/>
    </source>
</evidence>
<evidence type="ECO:0000256" key="6">
    <source>
        <dbReference type="ARBA" id="ARBA00023145"/>
    </source>
</evidence>
<dbReference type="InterPro" id="IPR038765">
    <property type="entry name" value="Papain-like_cys_pep_sf"/>
</dbReference>
<dbReference type="EnsemblMetazoa" id="SSS_8675s_mrna">
    <property type="protein sequence ID" value="KAF7487813.1"/>
    <property type="gene ID" value="SSS_8675"/>
</dbReference>
<evidence type="ECO:0000313" key="11">
    <source>
        <dbReference type="EMBL" id="KAF7487813.1"/>
    </source>
</evidence>
<dbReference type="EMBL" id="WVUK01000066">
    <property type="protein sequence ID" value="KAF7487813.1"/>
    <property type="molecule type" value="Genomic_DNA"/>
</dbReference>
<organism evidence="11">
    <name type="scientific">Sarcoptes scabiei</name>
    <name type="common">Itch mite</name>
    <name type="synonym">Acarus scabiei</name>
    <dbReference type="NCBI Taxonomy" id="52283"/>
    <lineage>
        <taxon>Eukaryota</taxon>
        <taxon>Metazoa</taxon>
        <taxon>Ecdysozoa</taxon>
        <taxon>Arthropoda</taxon>
        <taxon>Chelicerata</taxon>
        <taxon>Arachnida</taxon>
        <taxon>Acari</taxon>
        <taxon>Acariformes</taxon>
        <taxon>Sarcoptiformes</taxon>
        <taxon>Astigmata</taxon>
        <taxon>Psoroptidia</taxon>
        <taxon>Sarcoptoidea</taxon>
        <taxon>Sarcoptidae</taxon>
        <taxon>Sarcoptinae</taxon>
        <taxon>Sarcoptes</taxon>
    </lineage>
</organism>
<reference evidence="13" key="1">
    <citation type="journal article" date="2020" name="PLoS Negl. Trop. Dis.">
        <title>High-quality nuclear genome for Sarcoptes scabiei-A critical resource for a neglected parasite.</title>
        <authorList>
            <person name="Korhonen P.K."/>
            <person name="Gasser R.B."/>
            <person name="Ma G."/>
            <person name="Wang T."/>
            <person name="Stroehlein A.J."/>
            <person name="Young N.D."/>
            <person name="Ang C.S."/>
            <person name="Fernando D.D."/>
            <person name="Lu H.C."/>
            <person name="Taylor S."/>
            <person name="Reynolds S.L."/>
            <person name="Mofiz E."/>
            <person name="Najaraj S.H."/>
            <person name="Gowda H."/>
            <person name="Madugundu A."/>
            <person name="Renuse S."/>
            <person name="Holt D."/>
            <person name="Pandey A."/>
            <person name="Papenfuss A.T."/>
            <person name="Fischer K."/>
        </authorList>
    </citation>
    <scope>NUCLEOTIDE SEQUENCE [LARGE SCALE GENOMIC DNA]</scope>
</reference>
<dbReference type="CDD" id="cd02248">
    <property type="entry name" value="Peptidase_C1A"/>
    <property type="match status" value="1"/>
</dbReference>
<dbReference type="InterPro" id="IPR039417">
    <property type="entry name" value="Peptidase_C1A_papain-like"/>
</dbReference>
<dbReference type="GO" id="GO:0008234">
    <property type="term" value="F:cysteine-type peptidase activity"/>
    <property type="evidence" value="ECO:0007669"/>
    <property type="project" value="UniProtKB-KW"/>
</dbReference>
<gene>
    <name evidence="11" type="ORF">SSS_8675</name>
</gene>
<keyword evidence="3" id="KW-0732">Signal</keyword>
<reference evidence="12" key="3">
    <citation type="submission" date="2022-06" db="UniProtKB">
        <authorList>
            <consortium name="EnsemblMetazoa"/>
        </authorList>
    </citation>
    <scope>IDENTIFICATION</scope>
</reference>
<dbReference type="PROSITE" id="PS00639">
    <property type="entry name" value="THIOL_PROTEASE_HIS"/>
    <property type="match status" value="1"/>
</dbReference>
<dbReference type="PROSITE" id="PS00640">
    <property type="entry name" value="THIOL_PROTEASE_ASN"/>
    <property type="match status" value="1"/>
</dbReference>